<dbReference type="EMBL" id="JAZHBM010000001">
    <property type="protein sequence ID" value="MEF3081098.1"/>
    <property type="molecule type" value="Genomic_DNA"/>
</dbReference>
<organism evidence="1 2">
    <name type="scientific">Luteimonas flava</name>
    <dbReference type="NCBI Taxonomy" id="3115822"/>
    <lineage>
        <taxon>Bacteria</taxon>
        <taxon>Pseudomonadati</taxon>
        <taxon>Pseudomonadota</taxon>
        <taxon>Gammaproteobacteria</taxon>
        <taxon>Lysobacterales</taxon>
        <taxon>Lysobacteraceae</taxon>
        <taxon>Luteimonas</taxon>
    </lineage>
</organism>
<dbReference type="RefSeq" id="WP_332076849.1">
    <property type="nucleotide sequence ID" value="NZ_JAZHBM010000001.1"/>
</dbReference>
<gene>
    <name evidence="1" type="ORF">V3391_02560</name>
</gene>
<name>A0ABU7WC89_9GAMM</name>
<protein>
    <submittedName>
        <fullName evidence="1">Uncharacterized protein</fullName>
    </submittedName>
</protein>
<evidence type="ECO:0000313" key="1">
    <source>
        <dbReference type="EMBL" id="MEF3081098.1"/>
    </source>
</evidence>
<evidence type="ECO:0000313" key="2">
    <source>
        <dbReference type="Proteomes" id="UP001358324"/>
    </source>
</evidence>
<proteinExistence type="predicted"/>
<dbReference type="Proteomes" id="UP001358324">
    <property type="component" value="Unassembled WGS sequence"/>
</dbReference>
<sequence>MNQPLLHRVLAGDEEAIALFGDAENCAVIDWRDGPAEIVAAIAAFLPDGYLTIGPVTTSSCELLVRDKSPVAAPLSSKATQENLLLSINHAIQPEYELRQFRPFDGDSYSIFVTSRSVWSDIERANPQATEELFLSTRRLAAYRGKSYFARMFSKP</sequence>
<comment type="caution">
    <text evidence="1">The sequence shown here is derived from an EMBL/GenBank/DDBJ whole genome shotgun (WGS) entry which is preliminary data.</text>
</comment>
<keyword evidence="2" id="KW-1185">Reference proteome</keyword>
<accession>A0ABU7WC89</accession>
<reference evidence="1 2" key="1">
    <citation type="submission" date="2024-01" db="EMBL/GenBank/DDBJ databases">
        <title>Novel species of the genus Luteimonas isolated from rivers.</title>
        <authorList>
            <person name="Lu H."/>
        </authorList>
    </citation>
    <scope>NUCLEOTIDE SEQUENCE [LARGE SCALE GENOMIC DNA]</scope>
    <source>
        <strain evidence="1 2">SMYT11W</strain>
    </source>
</reference>